<accession>A0A6M3IHX0</accession>
<protein>
    <submittedName>
        <fullName evidence="1">Uncharacterized protein</fullName>
    </submittedName>
</protein>
<dbReference type="AlphaFoldDB" id="A0A6M3IHX0"/>
<reference evidence="1" key="1">
    <citation type="submission" date="2020-03" db="EMBL/GenBank/DDBJ databases">
        <title>The deep terrestrial virosphere.</title>
        <authorList>
            <person name="Holmfeldt K."/>
            <person name="Nilsson E."/>
            <person name="Simone D."/>
            <person name="Lopez-Fernandez M."/>
            <person name="Wu X."/>
            <person name="de Brujin I."/>
            <person name="Lundin D."/>
            <person name="Andersson A."/>
            <person name="Bertilsson S."/>
            <person name="Dopson M."/>
        </authorList>
    </citation>
    <scope>NUCLEOTIDE SEQUENCE</scope>
    <source>
        <strain evidence="1">MM415B01732</strain>
    </source>
</reference>
<sequence>MGFFESIAKSAPEALKTSILIQQKDNELKQAKIKEAQRRLEWKATYLQNQEKINNAQQNARDKFDQKSAADALKTQLKLIELGEKTGGSAGQRFVGEAINKYPETQGTGISPSALTEFGGRSSEYGGAAPMAFPTKSESVFNEAALKAKAGAMYPKEPSAVKVWQHKTDKTNTFVGPTPPNPTDWELKYKENDPRLDALYANKMLGATREELLKATADLAKAKTAGAEEAKEPGREKAFERKVDFQEIKHRDAKDLAEYRSAVKTANEKELDESRQSLKLDLEKAKGDIRLDVSKQLKALDEEYAIRKEQRVNQYQVDRENRAFDTFTKKQQLNLENQKDLTKFRMSLNKTELGKLLDERNALEAEDPNRDLYDNIIRSKTLPKMTDNQLTVLALNGDKEAKAVLDAKSARDAAKASDVARSQMDAKLGRINIDYLAQSVIDGRTTIENIKNAFGTPVQPIVMSRVLELSPGFNFNQPKIRFDSAKASMTMLEKQYTSMGSFVENINKQIDRLDKELLPLISRTDVRFINKPLRYLKTTVLGNSIEVKLNMYLAEVSREVARLTAGSPQSIAELTQYSQMIWDAIHDPNLSVPEIRDIMNESKHLGLIRLESVDEQRQKLWKTLENISDIGIKPQASGSPKSNMSFDADALIEKYRKK</sequence>
<dbReference type="EMBL" id="MT141252">
    <property type="protein sequence ID" value="QJA57059.1"/>
    <property type="molecule type" value="Genomic_DNA"/>
</dbReference>
<gene>
    <name evidence="1" type="ORF">MM415B01732_0006</name>
</gene>
<name>A0A6M3IHX0_9ZZZZ</name>
<organism evidence="1">
    <name type="scientific">viral metagenome</name>
    <dbReference type="NCBI Taxonomy" id="1070528"/>
    <lineage>
        <taxon>unclassified sequences</taxon>
        <taxon>metagenomes</taxon>
        <taxon>organismal metagenomes</taxon>
    </lineage>
</organism>
<proteinExistence type="predicted"/>
<evidence type="ECO:0000313" key="1">
    <source>
        <dbReference type="EMBL" id="QJA57059.1"/>
    </source>
</evidence>